<evidence type="ECO:0000313" key="3">
    <source>
        <dbReference type="Proteomes" id="UP001150062"/>
    </source>
</evidence>
<dbReference type="EMBL" id="JAOAOG010000140">
    <property type="protein sequence ID" value="KAJ6245911.1"/>
    <property type="molecule type" value="Genomic_DNA"/>
</dbReference>
<evidence type="ECO:0000313" key="2">
    <source>
        <dbReference type="EMBL" id="KAJ6245911.1"/>
    </source>
</evidence>
<dbReference type="Proteomes" id="UP001150062">
    <property type="component" value="Unassembled WGS sequence"/>
</dbReference>
<feature type="region of interest" description="Disordered" evidence="1">
    <location>
        <begin position="73"/>
        <end position="100"/>
    </location>
</feature>
<protein>
    <submittedName>
        <fullName evidence="2">Uncharacterized protein</fullName>
    </submittedName>
</protein>
<evidence type="ECO:0000256" key="1">
    <source>
        <dbReference type="SAM" id="MobiDB-lite"/>
    </source>
</evidence>
<accession>A0ABQ8YMT3</accession>
<name>A0ABQ8YMT3_9EUKA</name>
<reference evidence="2" key="1">
    <citation type="submission" date="2022-08" db="EMBL/GenBank/DDBJ databases">
        <title>Novel sulfate-reducing endosymbionts in the free-living metamonad Anaeramoeba.</title>
        <authorList>
            <person name="Jerlstrom-Hultqvist J."/>
            <person name="Cepicka I."/>
            <person name="Gallot-Lavallee L."/>
            <person name="Salas-Leiva D."/>
            <person name="Curtis B.A."/>
            <person name="Zahonova K."/>
            <person name="Pipaliya S."/>
            <person name="Dacks J."/>
            <person name="Roger A.J."/>
        </authorList>
    </citation>
    <scope>NUCLEOTIDE SEQUENCE</scope>
    <source>
        <strain evidence="2">Schooner1</strain>
    </source>
</reference>
<feature type="compositionally biased region" description="Basic residues" evidence="1">
    <location>
        <begin position="1"/>
        <end position="21"/>
    </location>
</feature>
<gene>
    <name evidence="2" type="ORF">M0813_19670</name>
</gene>
<comment type="caution">
    <text evidence="2">The sequence shown here is derived from an EMBL/GenBank/DDBJ whole genome shotgun (WGS) entry which is preliminary data.</text>
</comment>
<proteinExistence type="predicted"/>
<organism evidence="2 3">
    <name type="scientific">Anaeramoeba flamelloides</name>
    <dbReference type="NCBI Taxonomy" id="1746091"/>
    <lineage>
        <taxon>Eukaryota</taxon>
        <taxon>Metamonada</taxon>
        <taxon>Anaeramoebidae</taxon>
        <taxon>Anaeramoeba</taxon>
    </lineage>
</organism>
<keyword evidence="3" id="KW-1185">Reference proteome</keyword>
<feature type="compositionally biased region" description="Basic and acidic residues" evidence="1">
    <location>
        <begin position="73"/>
        <end position="95"/>
    </location>
</feature>
<feature type="region of interest" description="Disordered" evidence="1">
    <location>
        <begin position="1"/>
        <end position="23"/>
    </location>
</feature>
<sequence length="204" mass="24425">MNKKSCNRKQRVLKQKLKKSRTNVLDRKRTGAMYSKSYHRDWTYKNKNLLDKQVSELTLCNLYQHAENLCQQDNKEKEKEKEKEREMKTGMETKKEKKQRIVQVKKINHNTKEENKKIKEKYLQLLENEVCSLSIENIVTSAKVESLNGERIQSQTMIRKLNSQTEGLQKEIEELKNFHISKNIQEPTKLKKIRNQQDQKNMKM</sequence>